<dbReference type="EMBL" id="JOTP01000004">
    <property type="protein sequence ID" value="KEP27392.1"/>
    <property type="molecule type" value="Genomic_DNA"/>
</dbReference>
<feature type="domain" description="RNase H type-1" evidence="1">
    <location>
        <begin position="71"/>
        <end position="207"/>
    </location>
</feature>
<dbReference type="PANTHER" id="PTHR46387">
    <property type="entry name" value="POLYNUCLEOTIDYL TRANSFERASE, RIBONUCLEASE H-LIKE SUPERFAMILY PROTEIN"/>
    <property type="match status" value="1"/>
</dbReference>
<dbReference type="GO" id="GO:0003676">
    <property type="term" value="F:nucleic acid binding"/>
    <property type="evidence" value="ECO:0007669"/>
    <property type="project" value="InterPro"/>
</dbReference>
<keyword evidence="3" id="KW-1185">Reference proteome</keyword>
<dbReference type="SUPFAM" id="SSF53098">
    <property type="entry name" value="Ribonuclease H-like"/>
    <property type="match status" value="1"/>
</dbReference>
<sequence length="223" mass="25491">MKLRAHYTMKVKSIGSIAFFQEDWMELKEALLLAKHIDKKEPQSLLSFEDEKGAVWSIRELEKLNEELKLEPDQLQVYFDASFRKETGDSGLGVVVYYNLGEDAYRLRKNQPFQGITNNEAEYAALFEAVKALKDLGASRNSVTIRGDSLVVMNQLKGEWPCYDDVHNKWLDRIEAALKELKLTPTYEVIDRKQNAEADHLARQILADVPIESKLKLDADGAE</sequence>
<dbReference type="Gene3D" id="3.30.420.10">
    <property type="entry name" value="Ribonuclease H-like superfamily/Ribonuclease H"/>
    <property type="match status" value="1"/>
</dbReference>
<dbReference type="GO" id="GO:0004523">
    <property type="term" value="F:RNA-DNA hybrid ribonuclease activity"/>
    <property type="evidence" value="ECO:0007669"/>
    <property type="project" value="InterPro"/>
</dbReference>
<dbReference type="InterPro" id="IPR002156">
    <property type="entry name" value="RNaseH_domain"/>
</dbReference>
<dbReference type="InterPro" id="IPR036397">
    <property type="entry name" value="RNaseH_sf"/>
</dbReference>
<dbReference type="OrthoDB" id="2680098at2"/>
<evidence type="ECO:0000259" key="1">
    <source>
        <dbReference type="PROSITE" id="PS50879"/>
    </source>
</evidence>
<gene>
    <name evidence="2" type="ORF">BA70_13765</name>
</gene>
<dbReference type="PROSITE" id="PS50879">
    <property type="entry name" value="RNASE_H_1"/>
    <property type="match status" value="1"/>
</dbReference>
<dbReference type="AlphaFoldDB" id="A0A081LDR6"/>
<dbReference type="PANTHER" id="PTHR46387:SF2">
    <property type="entry name" value="RIBONUCLEASE HI"/>
    <property type="match status" value="1"/>
</dbReference>
<evidence type="ECO:0000313" key="2">
    <source>
        <dbReference type="EMBL" id="KEP27392.1"/>
    </source>
</evidence>
<dbReference type="InterPro" id="IPR012337">
    <property type="entry name" value="RNaseH-like_sf"/>
</dbReference>
<dbReference type="NCBIfam" id="NF005822">
    <property type="entry name" value="PRK07708.1"/>
    <property type="match status" value="1"/>
</dbReference>
<dbReference type="RefSeq" id="WP_034319074.1">
    <property type="nucleotide sequence ID" value="NZ_JOTP01000004.1"/>
</dbReference>
<dbReference type="CDD" id="cd09279">
    <property type="entry name" value="RNase_HI_like"/>
    <property type="match status" value="1"/>
</dbReference>
<dbReference type="Pfam" id="PF13456">
    <property type="entry name" value="RVT_3"/>
    <property type="match status" value="1"/>
</dbReference>
<comment type="caution">
    <text evidence="2">The sequence shown here is derived from an EMBL/GenBank/DDBJ whole genome shotgun (WGS) entry which is preliminary data.</text>
</comment>
<reference evidence="2 3" key="1">
    <citation type="submission" date="2012-09" db="EMBL/GenBank/DDBJ databases">
        <title>Genome Sequence of Bacillus sp. DW5-4.</title>
        <authorList>
            <person name="Lai Q."/>
            <person name="Liu Y."/>
            <person name="Shao Z."/>
        </authorList>
    </citation>
    <scope>NUCLEOTIDE SEQUENCE [LARGE SCALE GENOMIC DNA]</scope>
    <source>
        <strain evidence="2 3">DW5-4</strain>
    </source>
</reference>
<evidence type="ECO:0000313" key="3">
    <source>
        <dbReference type="Proteomes" id="UP000028091"/>
    </source>
</evidence>
<name>A0A081LDR6_9BACI</name>
<protein>
    <recommendedName>
        <fullName evidence="1">RNase H type-1 domain-containing protein</fullName>
    </recommendedName>
</protein>
<dbReference type="Proteomes" id="UP000028091">
    <property type="component" value="Unassembled WGS sequence"/>
</dbReference>
<organism evidence="2 3">
    <name type="scientific">Bacillus zhangzhouensis</name>
    <dbReference type="NCBI Taxonomy" id="1178540"/>
    <lineage>
        <taxon>Bacteria</taxon>
        <taxon>Bacillati</taxon>
        <taxon>Bacillota</taxon>
        <taxon>Bacilli</taxon>
        <taxon>Bacillales</taxon>
        <taxon>Bacillaceae</taxon>
        <taxon>Bacillus</taxon>
    </lineage>
</organism>
<accession>A0A081LDR6</accession>
<dbReference type="eggNOG" id="COG0328">
    <property type="taxonomic scope" value="Bacteria"/>
</dbReference>
<proteinExistence type="predicted"/>